<dbReference type="RefSeq" id="WP_110894595.1">
    <property type="nucleotide sequence ID" value="NZ_CP054614.1"/>
</dbReference>
<dbReference type="EMBL" id="CP054614">
    <property type="protein sequence ID" value="QKS55893.1"/>
    <property type="molecule type" value="Genomic_DNA"/>
</dbReference>
<evidence type="ECO:0000313" key="3">
    <source>
        <dbReference type="Proteomes" id="UP000247790"/>
    </source>
</evidence>
<gene>
    <name evidence="1" type="ORF">DFQ00_102304</name>
    <name evidence="2" type="ORF">HUB98_05795</name>
</gene>
<proteinExistence type="predicted"/>
<dbReference type="Proteomes" id="UP000509327">
    <property type="component" value="Chromosome"/>
</dbReference>
<accession>A0A2V4WH78</accession>
<reference evidence="1 3" key="1">
    <citation type="submission" date="2018-06" db="EMBL/GenBank/DDBJ databases">
        <title>Genomic Encyclopedia of Type Strains, Phase III (KMG-III): the genomes of soil and plant-associated and newly described type strains.</title>
        <authorList>
            <person name="Whitman W."/>
        </authorList>
    </citation>
    <scope>NUCLEOTIDE SEQUENCE [LARGE SCALE GENOMIC DNA]</scope>
    <source>
        <strain evidence="1 3">CECT 7022</strain>
    </source>
</reference>
<dbReference type="OrthoDB" id="9929612at2"/>
<evidence type="ECO:0000313" key="4">
    <source>
        <dbReference type="Proteomes" id="UP000509327"/>
    </source>
</evidence>
<reference evidence="2 4" key="2">
    <citation type="submission" date="2020-06" db="EMBL/GenBank/DDBJ databases">
        <title>Complete genome of Paenibacillus barcinonensis KACC11450.</title>
        <authorList>
            <person name="Kim M."/>
            <person name="Park Y.-J."/>
            <person name="Shin J.-H."/>
        </authorList>
    </citation>
    <scope>NUCLEOTIDE SEQUENCE [LARGE SCALE GENOMIC DNA]</scope>
    <source>
        <strain evidence="2 4">KACC11450</strain>
    </source>
</reference>
<keyword evidence="4" id="KW-1185">Reference proteome</keyword>
<sequence>MNIFEAFSMMSLGHIVKDNDGTWFKKEGNVLVDSENEGKTWYTTEELIFNSSNERWELVE</sequence>
<organism evidence="1 3">
    <name type="scientific">Paenibacillus barcinonensis</name>
    <dbReference type="NCBI Taxonomy" id="198119"/>
    <lineage>
        <taxon>Bacteria</taxon>
        <taxon>Bacillati</taxon>
        <taxon>Bacillota</taxon>
        <taxon>Bacilli</taxon>
        <taxon>Bacillales</taxon>
        <taxon>Paenibacillaceae</taxon>
        <taxon>Paenibacillus</taxon>
    </lineage>
</organism>
<dbReference type="EMBL" id="QJSW01000002">
    <property type="protein sequence ID" value="PYE51510.1"/>
    <property type="molecule type" value="Genomic_DNA"/>
</dbReference>
<dbReference type="AlphaFoldDB" id="A0A2V4WH78"/>
<protein>
    <submittedName>
        <fullName evidence="1">Uncharacterized protein</fullName>
    </submittedName>
</protein>
<evidence type="ECO:0000313" key="1">
    <source>
        <dbReference type="EMBL" id="PYE51510.1"/>
    </source>
</evidence>
<name>A0A2V4WH78_PAEBA</name>
<dbReference type="Proteomes" id="UP000247790">
    <property type="component" value="Unassembled WGS sequence"/>
</dbReference>
<evidence type="ECO:0000313" key="2">
    <source>
        <dbReference type="EMBL" id="QKS55893.1"/>
    </source>
</evidence>